<dbReference type="InterPro" id="IPR046335">
    <property type="entry name" value="LacI/GalR-like_sensor"/>
</dbReference>
<dbReference type="EMBL" id="BMIR01000017">
    <property type="protein sequence ID" value="GGE49771.1"/>
    <property type="molecule type" value="Genomic_DNA"/>
</dbReference>
<dbReference type="AlphaFoldDB" id="A0A8J2YL07"/>
<keyword evidence="1" id="KW-0805">Transcription regulation</keyword>
<evidence type="ECO:0000259" key="4">
    <source>
        <dbReference type="PROSITE" id="PS50932"/>
    </source>
</evidence>
<reference evidence="5" key="1">
    <citation type="journal article" date="2014" name="Int. J. Syst. Evol. Microbiol.">
        <title>Complete genome sequence of Corynebacterium casei LMG S-19264T (=DSM 44701T), isolated from a smear-ripened cheese.</title>
        <authorList>
            <consortium name="US DOE Joint Genome Institute (JGI-PGF)"/>
            <person name="Walter F."/>
            <person name="Albersmeier A."/>
            <person name="Kalinowski J."/>
            <person name="Ruckert C."/>
        </authorList>
    </citation>
    <scope>NUCLEOTIDE SEQUENCE</scope>
    <source>
        <strain evidence="5">CGMCC 1.15371</strain>
    </source>
</reference>
<evidence type="ECO:0000256" key="1">
    <source>
        <dbReference type="ARBA" id="ARBA00023015"/>
    </source>
</evidence>
<dbReference type="InterPro" id="IPR010982">
    <property type="entry name" value="Lambda_DNA-bd_dom_sf"/>
</dbReference>
<gene>
    <name evidence="5" type="ORF">GCM10011391_30670</name>
</gene>
<dbReference type="GO" id="GO:0000976">
    <property type="term" value="F:transcription cis-regulatory region binding"/>
    <property type="evidence" value="ECO:0007669"/>
    <property type="project" value="TreeGrafter"/>
</dbReference>
<protein>
    <submittedName>
        <fullName evidence="5">LacI family transcriptional regulator</fullName>
    </submittedName>
</protein>
<dbReference type="Pfam" id="PF13377">
    <property type="entry name" value="Peripla_BP_3"/>
    <property type="match status" value="1"/>
</dbReference>
<dbReference type="RefSeq" id="WP_188696169.1">
    <property type="nucleotide sequence ID" value="NZ_BMIR01000017.1"/>
</dbReference>
<dbReference type="Gene3D" id="3.40.50.2300">
    <property type="match status" value="2"/>
</dbReference>
<dbReference type="SMART" id="SM00354">
    <property type="entry name" value="HTH_LACI"/>
    <property type="match status" value="1"/>
</dbReference>
<reference evidence="5" key="2">
    <citation type="submission" date="2020-09" db="EMBL/GenBank/DDBJ databases">
        <authorList>
            <person name="Sun Q."/>
            <person name="Zhou Y."/>
        </authorList>
    </citation>
    <scope>NUCLEOTIDE SEQUENCE</scope>
    <source>
        <strain evidence="5">CGMCC 1.15371</strain>
    </source>
</reference>
<dbReference type="Pfam" id="PF00356">
    <property type="entry name" value="LacI"/>
    <property type="match status" value="1"/>
</dbReference>
<accession>A0A8J2YL07</accession>
<evidence type="ECO:0000256" key="2">
    <source>
        <dbReference type="ARBA" id="ARBA00023125"/>
    </source>
</evidence>
<proteinExistence type="predicted"/>
<keyword evidence="3" id="KW-0804">Transcription</keyword>
<dbReference type="InterPro" id="IPR028082">
    <property type="entry name" value="Peripla_BP_I"/>
</dbReference>
<name>A0A8J2YL07_9BACL</name>
<dbReference type="SUPFAM" id="SSF53822">
    <property type="entry name" value="Periplasmic binding protein-like I"/>
    <property type="match status" value="1"/>
</dbReference>
<dbReference type="Gene3D" id="1.10.260.40">
    <property type="entry name" value="lambda repressor-like DNA-binding domains"/>
    <property type="match status" value="1"/>
</dbReference>
<dbReference type="PANTHER" id="PTHR30146">
    <property type="entry name" value="LACI-RELATED TRANSCRIPTIONAL REPRESSOR"/>
    <property type="match status" value="1"/>
</dbReference>
<dbReference type="GO" id="GO:0003700">
    <property type="term" value="F:DNA-binding transcription factor activity"/>
    <property type="evidence" value="ECO:0007669"/>
    <property type="project" value="TreeGrafter"/>
</dbReference>
<comment type="caution">
    <text evidence="5">The sequence shown here is derived from an EMBL/GenBank/DDBJ whole genome shotgun (WGS) entry which is preliminary data.</text>
</comment>
<evidence type="ECO:0000313" key="5">
    <source>
        <dbReference type="EMBL" id="GGE49771.1"/>
    </source>
</evidence>
<keyword evidence="6" id="KW-1185">Reference proteome</keyword>
<evidence type="ECO:0000256" key="3">
    <source>
        <dbReference type="ARBA" id="ARBA00023163"/>
    </source>
</evidence>
<dbReference type="PROSITE" id="PS50932">
    <property type="entry name" value="HTH_LACI_2"/>
    <property type="match status" value="1"/>
</dbReference>
<keyword evidence="2" id="KW-0238">DNA-binding</keyword>
<evidence type="ECO:0000313" key="6">
    <source>
        <dbReference type="Proteomes" id="UP000628775"/>
    </source>
</evidence>
<dbReference type="CDD" id="cd01392">
    <property type="entry name" value="HTH_LacI"/>
    <property type="match status" value="1"/>
</dbReference>
<feature type="domain" description="HTH lacI-type" evidence="4">
    <location>
        <begin position="7"/>
        <end position="61"/>
    </location>
</feature>
<dbReference type="PROSITE" id="PS00356">
    <property type="entry name" value="HTH_LACI_1"/>
    <property type="match status" value="1"/>
</dbReference>
<dbReference type="InterPro" id="IPR000843">
    <property type="entry name" value="HTH_LacI"/>
</dbReference>
<sequence>MDDKKKITIKDVAKHACVGLGTVSRAINGASGISPKTRKRVFESIKELGYTPDVIAQSMRSNKYKNIAFFIDISNVAFSKIAKGIQYELDNLGYILSLCDIGDKNVIEKVMTFMNGRKFDGIILSLPREDDQELHQFFSSIKIPIVTLDRDIPDIPAGITTDYFSSVKKATHYLLSLGHKGIALIGGSRHIRPTRVSIDAFQEAYNEKSIPCPEDLILEGQLTSEFGRRAIYDLLPKIRSGQVSAIFTLNNQIFQGVLHVLRENNLEYPKDISLITFEDYELTQLLNPSVTVIRRPLLEMGKSVSRILIKYIEEPDLYGKIAPSVIPTEFIIRDSCKFL</sequence>
<dbReference type="SUPFAM" id="SSF47413">
    <property type="entry name" value="lambda repressor-like DNA-binding domains"/>
    <property type="match status" value="1"/>
</dbReference>
<organism evidence="5 6">
    <name type="scientific">Pullulanibacillus camelliae</name>
    <dbReference type="NCBI Taxonomy" id="1707096"/>
    <lineage>
        <taxon>Bacteria</taxon>
        <taxon>Bacillati</taxon>
        <taxon>Bacillota</taxon>
        <taxon>Bacilli</taxon>
        <taxon>Bacillales</taxon>
        <taxon>Sporolactobacillaceae</taxon>
        <taxon>Pullulanibacillus</taxon>
    </lineage>
</organism>
<dbReference type="PANTHER" id="PTHR30146:SF109">
    <property type="entry name" value="HTH-TYPE TRANSCRIPTIONAL REGULATOR GALS"/>
    <property type="match status" value="1"/>
</dbReference>
<dbReference type="Proteomes" id="UP000628775">
    <property type="component" value="Unassembled WGS sequence"/>
</dbReference>